<feature type="transmembrane region" description="Helical" evidence="6">
    <location>
        <begin position="425"/>
        <end position="442"/>
    </location>
</feature>
<dbReference type="PANTHER" id="PTHR10283:SF82">
    <property type="entry name" value="SOLUTE CARRIER FAMILY 13 MEMBER 2"/>
    <property type="match status" value="1"/>
</dbReference>
<comment type="subcellular location">
    <subcellularLocation>
        <location evidence="1">Membrane</location>
        <topology evidence="1">Multi-pass membrane protein</topology>
    </subcellularLocation>
</comment>
<feature type="transmembrane region" description="Helical" evidence="6">
    <location>
        <begin position="463"/>
        <end position="483"/>
    </location>
</feature>
<reference evidence="7" key="2">
    <citation type="submission" date="2023-08" db="EMBL/GenBank/DDBJ databases">
        <authorList>
            <person name="Luo J."/>
        </authorList>
    </citation>
    <scope>NUCLEOTIDE SEQUENCE</scope>
    <source>
        <strain evidence="7">DSM 25064</strain>
    </source>
</reference>
<dbReference type="GO" id="GO:0015141">
    <property type="term" value="F:succinate transmembrane transporter activity"/>
    <property type="evidence" value="ECO:0007669"/>
    <property type="project" value="UniProtKB-ARBA"/>
</dbReference>
<feature type="transmembrane region" description="Helical" evidence="6">
    <location>
        <begin position="186"/>
        <end position="207"/>
    </location>
</feature>
<keyword evidence="3 6" id="KW-0812">Transmembrane</keyword>
<reference evidence="7" key="1">
    <citation type="journal article" date="2010" name="Int. J. Syst. Evol. Microbiol.">
        <title>Porticoccus litoralis gen. nov., sp. nov., a gammaproteobacterium isolated from the Yellow Sea.</title>
        <authorList>
            <person name="Oh H.M."/>
            <person name="Kim H."/>
            <person name="Kim K.M."/>
            <person name="Min G.S."/>
            <person name="Cho J.C."/>
        </authorList>
    </citation>
    <scope>NUCLEOTIDE SEQUENCE</scope>
    <source>
        <strain evidence="7">DSM 25064</strain>
    </source>
</reference>
<evidence type="ECO:0000256" key="4">
    <source>
        <dbReference type="ARBA" id="ARBA00022989"/>
    </source>
</evidence>
<gene>
    <name evidence="7" type="ORF">Q8A57_03200</name>
</gene>
<evidence type="ECO:0000313" key="8">
    <source>
        <dbReference type="Proteomes" id="UP001178354"/>
    </source>
</evidence>
<keyword evidence="8" id="KW-1185">Reference proteome</keyword>
<dbReference type="EMBL" id="JAUUUU010000001">
    <property type="protein sequence ID" value="MDP1519966.1"/>
    <property type="molecule type" value="Genomic_DNA"/>
</dbReference>
<feature type="transmembrane region" description="Helical" evidence="6">
    <location>
        <begin position="12"/>
        <end position="32"/>
    </location>
</feature>
<proteinExistence type="predicted"/>
<feature type="transmembrane region" description="Helical" evidence="6">
    <location>
        <begin position="97"/>
        <end position="115"/>
    </location>
</feature>
<dbReference type="RefSeq" id="WP_305169478.1">
    <property type="nucleotide sequence ID" value="NZ_JAUUUU010000001.1"/>
</dbReference>
<evidence type="ECO:0000256" key="6">
    <source>
        <dbReference type="SAM" id="Phobius"/>
    </source>
</evidence>
<keyword evidence="5 6" id="KW-0472">Membrane</keyword>
<dbReference type="PROSITE" id="PS01271">
    <property type="entry name" value="NA_SULFATE"/>
    <property type="match status" value="1"/>
</dbReference>
<feature type="transmembrane region" description="Helical" evidence="6">
    <location>
        <begin position="52"/>
        <end position="77"/>
    </location>
</feature>
<feature type="transmembrane region" description="Helical" evidence="6">
    <location>
        <begin position="153"/>
        <end position="174"/>
    </location>
</feature>
<accession>A0AAW8AZ79</accession>
<sequence length="484" mass="52165">MQTTPLLEAVRQVRLFALIGGPMLAVLVFWLVPDSTRGLNGELLTLGVPGRITAALAVWMATWWLTEAVSIYATALLPLALLPLADANTISTTAQAYAHPLIFLFMGGFILALALEKWHLHRRFAISVLRLVGTKPSTLVGGFMFVAASMSMWITNTATTLVMLPILLSIIQLLDKDAPNRENFSLCLLLGVAYAASIGGIGTIVGTVPNMFTVSFIERELGIEISFARWMTIALPIVVIFIPTVWWMLTRWIYPPGDQPVDGDFLRQPREPWSLGAKMTLTIFLLTALCWIVRPLLIKLPLLSGLSDTGIAIIAALLLFILPVNLKEREFLIDWETALKLPWGILLLFGGGLALAGAIRSTGVGELLAVQLAGLHGIPPLVLTLLVVTLIIFLTELTSNTATTTALIPIFAVMAEGLGIDPLPIIIPATIAASCAFMLPVATPPNAIVFGSNLIRIPQMARAGFGINLVGILLISLTLHLTLG</sequence>
<name>A0AAW8AZ79_9GAMM</name>
<comment type="caution">
    <text evidence="7">The sequence shown here is derived from an EMBL/GenBank/DDBJ whole genome shotgun (WGS) entry which is preliminary data.</text>
</comment>
<dbReference type="InterPro" id="IPR001898">
    <property type="entry name" value="SLC13A/DASS"/>
</dbReference>
<dbReference type="NCBIfam" id="TIGR00785">
    <property type="entry name" value="dass"/>
    <property type="match status" value="1"/>
</dbReference>
<evidence type="ECO:0000256" key="2">
    <source>
        <dbReference type="ARBA" id="ARBA00022448"/>
    </source>
</evidence>
<dbReference type="GO" id="GO:0005886">
    <property type="term" value="C:plasma membrane"/>
    <property type="evidence" value="ECO:0007669"/>
    <property type="project" value="TreeGrafter"/>
</dbReference>
<organism evidence="7 8">
    <name type="scientific">Porticoccus litoralis</name>
    <dbReference type="NCBI Taxonomy" id="434086"/>
    <lineage>
        <taxon>Bacteria</taxon>
        <taxon>Pseudomonadati</taxon>
        <taxon>Pseudomonadota</taxon>
        <taxon>Gammaproteobacteria</taxon>
        <taxon>Cellvibrionales</taxon>
        <taxon>Porticoccaceae</taxon>
        <taxon>Porticoccus</taxon>
    </lineage>
</organism>
<evidence type="ECO:0000313" key="7">
    <source>
        <dbReference type="EMBL" id="MDP1519966.1"/>
    </source>
</evidence>
<dbReference type="Pfam" id="PF00939">
    <property type="entry name" value="Na_sulph_symp"/>
    <property type="match status" value="1"/>
</dbReference>
<feature type="transmembrane region" description="Helical" evidence="6">
    <location>
        <begin position="371"/>
        <end position="394"/>
    </location>
</feature>
<evidence type="ECO:0000256" key="5">
    <source>
        <dbReference type="ARBA" id="ARBA00023136"/>
    </source>
</evidence>
<dbReference type="Proteomes" id="UP001178354">
    <property type="component" value="Unassembled WGS sequence"/>
</dbReference>
<feature type="transmembrane region" description="Helical" evidence="6">
    <location>
        <begin position="309"/>
        <end position="326"/>
    </location>
</feature>
<keyword evidence="2" id="KW-0813">Transport</keyword>
<keyword evidence="4 6" id="KW-1133">Transmembrane helix</keyword>
<feature type="transmembrane region" description="Helical" evidence="6">
    <location>
        <begin position="338"/>
        <end position="359"/>
    </location>
</feature>
<feature type="transmembrane region" description="Helical" evidence="6">
    <location>
        <begin position="275"/>
        <end position="297"/>
    </location>
</feature>
<dbReference type="InterPro" id="IPR031312">
    <property type="entry name" value="Na/sul_symport_CS"/>
</dbReference>
<dbReference type="PANTHER" id="PTHR10283">
    <property type="entry name" value="SOLUTE CARRIER FAMILY 13 MEMBER"/>
    <property type="match status" value="1"/>
</dbReference>
<dbReference type="AlphaFoldDB" id="A0AAW8AZ79"/>
<protein>
    <submittedName>
        <fullName evidence="7">DASS family sodium-coupled anion symporter</fullName>
    </submittedName>
</protein>
<feature type="transmembrane region" description="Helical" evidence="6">
    <location>
        <begin position="227"/>
        <end position="249"/>
    </location>
</feature>
<evidence type="ECO:0000256" key="1">
    <source>
        <dbReference type="ARBA" id="ARBA00004141"/>
    </source>
</evidence>
<evidence type="ECO:0000256" key="3">
    <source>
        <dbReference type="ARBA" id="ARBA00022692"/>
    </source>
</evidence>
<feature type="transmembrane region" description="Helical" evidence="6">
    <location>
        <begin position="127"/>
        <end position="147"/>
    </location>
</feature>